<dbReference type="Proteomes" id="UP001056005">
    <property type="component" value="Segment"/>
</dbReference>
<dbReference type="EMBL" id="OL362271">
    <property type="protein sequence ID" value="URY99198.1"/>
    <property type="molecule type" value="Genomic_DNA"/>
</dbReference>
<gene>
    <name evidence="1" type="ORF">6939_0019</name>
</gene>
<reference evidence="1" key="1">
    <citation type="submission" date="2021-11" db="EMBL/GenBank/DDBJ databases">
        <title>The TAILOR 12: Case summaries of 12 patient that have undergone phage therapy for multidrug-resistant infections.</title>
        <authorList>
            <person name="Green S."/>
            <person name="Terwilliger A."/>
            <person name="Clark J."/>
            <person name="Salazar K."/>
            <person name="Maresso A."/>
        </authorList>
    </citation>
    <scope>NUCLEOTIDE SEQUENCE</scope>
</reference>
<proteinExistence type="predicted"/>
<accession>A0A9E7M8A6</accession>
<organism evidence="1 2">
    <name type="scientific">Klebsiella phage 6939</name>
    <dbReference type="NCBI Taxonomy" id="2912295"/>
    <lineage>
        <taxon>Viruses</taxon>
        <taxon>Duplodnaviria</taxon>
        <taxon>Heunggongvirae</taxon>
        <taxon>Uroviricota</taxon>
        <taxon>Caudoviricetes</taxon>
        <taxon>Autographivirales</taxon>
        <taxon>Autographivirales incertae sedis</taxon>
        <taxon>Reminisvirus</taxon>
        <taxon>Reminisvirus 6939</taxon>
    </lineage>
</organism>
<protein>
    <submittedName>
        <fullName evidence="1">Uncharacterized protein</fullName>
    </submittedName>
</protein>
<name>A0A9E7M8A6_9CAUD</name>
<keyword evidence="2" id="KW-1185">Reference proteome</keyword>
<evidence type="ECO:0000313" key="1">
    <source>
        <dbReference type="EMBL" id="URY99198.1"/>
    </source>
</evidence>
<sequence length="73" mass="8405">MSLLTKRFDEVDAKITKLQEARKRTEPFSAEWWNITSLIGKELDKLTVINRACCEQNLIHYTTGLPADLRIGL</sequence>
<evidence type="ECO:0000313" key="2">
    <source>
        <dbReference type="Proteomes" id="UP001056005"/>
    </source>
</evidence>